<evidence type="ECO:0000313" key="4">
    <source>
        <dbReference type="Proteomes" id="UP001162156"/>
    </source>
</evidence>
<dbReference type="AlphaFoldDB" id="A0AAV8ZQA3"/>
<protein>
    <recommendedName>
        <fullName evidence="2">CARD domain-containing protein</fullName>
    </recommendedName>
</protein>
<name>A0AAV8ZQA3_9CUCU</name>
<comment type="caution">
    <text evidence="3">The sequence shown here is derived from an EMBL/GenBank/DDBJ whole genome shotgun (WGS) entry which is preliminary data.</text>
</comment>
<dbReference type="EMBL" id="JANEYF010000751">
    <property type="protein sequence ID" value="KAJ8968199.1"/>
    <property type="molecule type" value="Genomic_DNA"/>
</dbReference>
<keyword evidence="1" id="KW-0175">Coiled coil</keyword>
<evidence type="ECO:0000259" key="2">
    <source>
        <dbReference type="PROSITE" id="PS50209"/>
    </source>
</evidence>
<dbReference type="InterPro" id="IPR001315">
    <property type="entry name" value="CARD"/>
</dbReference>
<feature type="coiled-coil region" evidence="1">
    <location>
        <begin position="154"/>
        <end position="195"/>
    </location>
</feature>
<keyword evidence="4" id="KW-1185">Reference proteome</keyword>
<feature type="domain" description="CARD" evidence="2">
    <location>
        <begin position="163"/>
        <end position="211"/>
    </location>
</feature>
<gene>
    <name evidence="3" type="ORF">NQ314_002403</name>
</gene>
<evidence type="ECO:0000313" key="3">
    <source>
        <dbReference type="EMBL" id="KAJ8968199.1"/>
    </source>
</evidence>
<sequence>MRQCFLCKNKCKMMHKQNAECTLTYHRLKPGAVPRTKFITNKLPSLHICVSEQELVSAGTDETQIFANLPGTSSNLANKELNICSLVAETYVCKPNTASKHILDLSDLPASNTKDECNLQSPCTPKKRKFVLPRHSGSLTEEDFGTPRKTKRNLQLLKNTIAMKQRRLEMTQQQNRRLKRKIASLKELMSHLHSRNLISEEAEQTIMVSIP</sequence>
<dbReference type="Proteomes" id="UP001162156">
    <property type="component" value="Unassembled WGS sequence"/>
</dbReference>
<accession>A0AAV8ZQA3</accession>
<evidence type="ECO:0000256" key="1">
    <source>
        <dbReference type="SAM" id="Coils"/>
    </source>
</evidence>
<dbReference type="GO" id="GO:0042981">
    <property type="term" value="P:regulation of apoptotic process"/>
    <property type="evidence" value="ECO:0007669"/>
    <property type="project" value="InterPro"/>
</dbReference>
<dbReference type="PROSITE" id="PS50209">
    <property type="entry name" value="CARD"/>
    <property type="match status" value="1"/>
</dbReference>
<proteinExistence type="predicted"/>
<organism evidence="3 4">
    <name type="scientific">Rhamnusium bicolor</name>
    <dbReference type="NCBI Taxonomy" id="1586634"/>
    <lineage>
        <taxon>Eukaryota</taxon>
        <taxon>Metazoa</taxon>
        <taxon>Ecdysozoa</taxon>
        <taxon>Arthropoda</taxon>
        <taxon>Hexapoda</taxon>
        <taxon>Insecta</taxon>
        <taxon>Pterygota</taxon>
        <taxon>Neoptera</taxon>
        <taxon>Endopterygota</taxon>
        <taxon>Coleoptera</taxon>
        <taxon>Polyphaga</taxon>
        <taxon>Cucujiformia</taxon>
        <taxon>Chrysomeloidea</taxon>
        <taxon>Cerambycidae</taxon>
        <taxon>Lepturinae</taxon>
        <taxon>Rhagiini</taxon>
        <taxon>Rhamnusium</taxon>
    </lineage>
</organism>
<reference evidence="3" key="1">
    <citation type="journal article" date="2023" name="Insect Mol. Biol.">
        <title>Genome sequencing provides insights into the evolution of gene families encoding plant cell wall-degrading enzymes in longhorned beetles.</title>
        <authorList>
            <person name="Shin N.R."/>
            <person name="Okamura Y."/>
            <person name="Kirsch R."/>
            <person name="Pauchet Y."/>
        </authorList>
    </citation>
    <scope>NUCLEOTIDE SEQUENCE</scope>
    <source>
        <strain evidence="3">RBIC_L_NR</strain>
    </source>
</reference>